<dbReference type="GO" id="GO:0043001">
    <property type="term" value="P:Golgi to plasma membrane protein transport"/>
    <property type="evidence" value="ECO:0007669"/>
    <property type="project" value="TreeGrafter"/>
</dbReference>
<evidence type="ECO:0000256" key="5">
    <source>
        <dbReference type="ARBA" id="ARBA00022927"/>
    </source>
</evidence>
<comment type="subcellular location">
    <subcellularLocation>
        <location evidence="1">Golgi apparatus membrane</location>
        <topology evidence="1">Multi-pass membrane protein</topology>
    </subcellularLocation>
</comment>
<reference evidence="10 11" key="1">
    <citation type="submission" date="2018-11" db="EMBL/GenBank/DDBJ databases">
        <title>Genome sequence of Saitozyma podzolica DSM 27192.</title>
        <authorList>
            <person name="Aliyu H."/>
            <person name="Gorte O."/>
            <person name="Ochsenreither K."/>
        </authorList>
    </citation>
    <scope>NUCLEOTIDE SEQUENCE [LARGE SCALE GENOMIC DNA]</scope>
    <source>
        <strain evidence="10 11">DSM 27192</strain>
    </source>
</reference>
<keyword evidence="6 9" id="KW-1133">Transmembrane helix</keyword>
<dbReference type="AlphaFoldDB" id="A0A427YUS2"/>
<feature type="transmembrane region" description="Helical" evidence="9">
    <location>
        <begin position="136"/>
        <end position="156"/>
    </location>
</feature>
<dbReference type="GO" id="GO:0005829">
    <property type="term" value="C:cytosol"/>
    <property type="evidence" value="ECO:0007669"/>
    <property type="project" value="GOC"/>
</dbReference>
<name>A0A427YUS2_9TREE</name>
<comment type="caution">
    <text evidence="10">The sequence shown here is derived from an EMBL/GenBank/DDBJ whole genome shotgun (WGS) entry which is preliminary data.</text>
</comment>
<evidence type="ECO:0000256" key="9">
    <source>
        <dbReference type="SAM" id="Phobius"/>
    </source>
</evidence>
<dbReference type="InterPro" id="IPR019185">
    <property type="entry name" value="Integral_membrane_SYS1-rel"/>
</dbReference>
<organism evidence="10 11">
    <name type="scientific">Saitozyma podzolica</name>
    <dbReference type="NCBI Taxonomy" id="1890683"/>
    <lineage>
        <taxon>Eukaryota</taxon>
        <taxon>Fungi</taxon>
        <taxon>Dikarya</taxon>
        <taxon>Basidiomycota</taxon>
        <taxon>Agaricomycotina</taxon>
        <taxon>Tremellomycetes</taxon>
        <taxon>Tremellales</taxon>
        <taxon>Trimorphomycetaceae</taxon>
        <taxon>Saitozyma</taxon>
    </lineage>
</organism>
<dbReference type="Pfam" id="PF09801">
    <property type="entry name" value="SYS1"/>
    <property type="match status" value="2"/>
</dbReference>
<evidence type="ECO:0000313" key="11">
    <source>
        <dbReference type="Proteomes" id="UP000279259"/>
    </source>
</evidence>
<evidence type="ECO:0000256" key="4">
    <source>
        <dbReference type="ARBA" id="ARBA00022692"/>
    </source>
</evidence>
<dbReference type="GO" id="GO:0000139">
    <property type="term" value="C:Golgi membrane"/>
    <property type="evidence" value="ECO:0007669"/>
    <property type="project" value="UniProtKB-SubCell"/>
</dbReference>
<keyword evidence="8 9" id="KW-0472">Membrane</keyword>
<gene>
    <name evidence="10" type="ORF">EHS25_004557</name>
</gene>
<dbReference type="PANTHER" id="PTHR12952">
    <property type="entry name" value="SYS1"/>
    <property type="match status" value="1"/>
</dbReference>
<evidence type="ECO:0000256" key="6">
    <source>
        <dbReference type="ARBA" id="ARBA00022989"/>
    </source>
</evidence>
<dbReference type="OrthoDB" id="542931at2759"/>
<proteinExistence type="inferred from homology"/>
<keyword evidence="7" id="KW-0333">Golgi apparatus</keyword>
<dbReference type="GO" id="GO:0006895">
    <property type="term" value="P:Golgi to endosome transport"/>
    <property type="evidence" value="ECO:0007669"/>
    <property type="project" value="TreeGrafter"/>
</dbReference>
<accession>A0A427YUS2</accession>
<evidence type="ECO:0000256" key="7">
    <source>
        <dbReference type="ARBA" id="ARBA00023034"/>
    </source>
</evidence>
<evidence type="ECO:0000256" key="2">
    <source>
        <dbReference type="ARBA" id="ARBA00008160"/>
    </source>
</evidence>
<keyword evidence="4 9" id="KW-0812">Transmembrane</keyword>
<sequence length="247" mass="26971">MRVQGWDPVLIICQIISLQTLHYLTLSILTPPLLAGLTSPSLLTYSGGPSTVSHVLDWREMAGRPTISSSSFSHLSATLDSAADGWRKLRGAWAGGKQVGTVEGEEGIGVGQKAGVGVDEEVEEVWDFGVDDRRGWLIGLAWLAASAIDIAPLYYLIRRPTHILDFSLTLNFIHLILATYYAKSFPTSIFFWVVQTLGALLMVSIAEQLCVKREMRTDLAAMEWDPNLEPGLGADDMGGESIELAPR</sequence>
<evidence type="ECO:0000256" key="1">
    <source>
        <dbReference type="ARBA" id="ARBA00004653"/>
    </source>
</evidence>
<evidence type="ECO:0000256" key="8">
    <source>
        <dbReference type="ARBA" id="ARBA00023136"/>
    </source>
</evidence>
<keyword evidence="5" id="KW-0653">Protein transport</keyword>
<keyword evidence="11" id="KW-1185">Reference proteome</keyword>
<dbReference type="PANTHER" id="PTHR12952:SF0">
    <property type="entry name" value="PROTEIN SYS1 HOMOLOG"/>
    <property type="match status" value="1"/>
</dbReference>
<evidence type="ECO:0000256" key="3">
    <source>
        <dbReference type="ARBA" id="ARBA00022448"/>
    </source>
</evidence>
<comment type="similarity">
    <text evidence="2">Belongs to the SYS1 family.</text>
</comment>
<dbReference type="GO" id="GO:0005802">
    <property type="term" value="C:trans-Golgi network"/>
    <property type="evidence" value="ECO:0007669"/>
    <property type="project" value="TreeGrafter"/>
</dbReference>
<dbReference type="STRING" id="1890683.A0A427YUS2"/>
<evidence type="ECO:0008006" key="12">
    <source>
        <dbReference type="Google" id="ProtNLM"/>
    </source>
</evidence>
<dbReference type="Proteomes" id="UP000279259">
    <property type="component" value="Unassembled WGS sequence"/>
</dbReference>
<evidence type="ECO:0000313" key="10">
    <source>
        <dbReference type="EMBL" id="RSH94751.1"/>
    </source>
</evidence>
<dbReference type="EMBL" id="RSCD01000002">
    <property type="protein sequence ID" value="RSH94751.1"/>
    <property type="molecule type" value="Genomic_DNA"/>
</dbReference>
<dbReference type="GO" id="GO:0034067">
    <property type="term" value="P:protein localization to Golgi apparatus"/>
    <property type="evidence" value="ECO:0007669"/>
    <property type="project" value="TreeGrafter"/>
</dbReference>
<protein>
    <recommendedName>
        <fullName evidence="12">Integral membrane protein S linking to the trans Golgi network-domain-containing protein</fullName>
    </recommendedName>
</protein>
<keyword evidence="3" id="KW-0813">Transport</keyword>